<dbReference type="InterPro" id="IPR037396">
    <property type="entry name" value="FMN_HAD"/>
</dbReference>
<evidence type="ECO:0000256" key="7">
    <source>
        <dbReference type="ARBA" id="ARBA00022643"/>
    </source>
</evidence>
<comment type="subunit">
    <text evidence="4">Homotetramer.</text>
</comment>
<keyword evidence="21" id="KW-1185">Reference proteome</keyword>
<feature type="region of interest" description="Disordered" evidence="17">
    <location>
        <begin position="99"/>
        <end position="119"/>
    </location>
</feature>
<evidence type="ECO:0000256" key="14">
    <source>
        <dbReference type="ARBA" id="ARBA00061589"/>
    </source>
</evidence>
<keyword evidence="11" id="KW-0496">Mitochondrion</keyword>
<keyword evidence="6" id="KW-0285">Flavoprotein</keyword>
<organism evidence="20 21">
    <name type="scientific">Pyrrhoderma noxium</name>
    <dbReference type="NCBI Taxonomy" id="2282107"/>
    <lineage>
        <taxon>Eukaryota</taxon>
        <taxon>Fungi</taxon>
        <taxon>Dikarya</taxon>
        <taxon>Basidiomycota</taxon>
        <taxon>Agaricomycotina</taxon>
        <taxon>Agaricomycetes</taxon>
        <taxon>Hymenochaetales</taxon>
        <taxon>Hymenochaetaceae</taxon>
        <taxon>Pyrrhoderma</taxon>
    </lineage>
</organism>
<evidence type="ECO:0000256" key="3">
    <source>
        <dbReference type="ARBA" id="ARBA00004569"/>
    </source>
</evidence>
<dbReference type="Proteomes" id="UP000217199">
    <property type="component" value="Unassembled WGS sequence"/>
</dbReference>
<evidence type="ECO:0000256" key="6">
    <source>
        <dbReference type="ARBA" id="ARBA00022630"/>
    </source>
</evidence>
<comment type="cofactor">
    <cofactor evidence="1">
        <name>FMN</name>
        <dbReference type="ChEBI" id="CHEBI:58210"/>
    </cofactor>
</comment>
<evidence type="ECO:0000256" key="10">
    <source>
        <dbReference type="ARBA" id="ARBA00023004"/>
    </source>
</evidence>
<dbReference type="SUPFAM" id="SSF55856">
    <property type="entry name" value="Cytochrome b5-like heme/steroid binding domain"/>
    <property type="match status" value="1"/>
</dbReference>
<dbReference type="GO" id="GO:0005758">
    <property type="term" value="C:mitochondrial intermembrane space"/>
    <property type="evidence" value="ECO:0007669"/>
    <property type="project" value="UniProtKB-SubCell"/>
</dbReference>
<feature type="compositionally biased region" description="Low complexity" evidence="17">
    <location>
        <begin position="41"/>
        <end position="72"/>
    </location>
</feature>
<protein>
    <recommendedName>
        <fullName evidence="16">L-lactate dehydrogenase (cytochrome)</fullName>
        <ecNumber evidence="15">1.1.2.3</ecNumber>
    </recommendedName>
</protein>
<dbReference type="GO" id="GO:0046872">
    <property type="term" value="F:metal ion binding"/>
    <property type="evidence" value="ECO:0007669"/>
    <property type="project" value="UniProtKB-KW"/>
</dbReference>
<proteinExistence type="inferred from homology"/>
<evidence type="ECO:0000256" key="16">
    <source>
        <dbReference type="ARBA" id="ARBA00068515"/>
    </source>
</evidence>
<dbReference type="CDD" id="cd02922">
    <property type="entry name" value="FCB2_FMN"/>
    <property type="match status" value="1"/>
</dbReference>
<accession>A0A286UMY8</accession>
<dbReference type="InterPro" id="IPR001199">
    <property type="entry name" value="Cyt_B5-like_heme/steroid-bd"/>
</dbReference>
<comment type="subcellular location">
    <subcellularLocation>
        <location evidence="3">Mitochondrion intermembrane space</location>
    </subcellularLocation>
</comment>
<feature type="domain" description="Cytochrome b5 heme-binding" evidence="18">
    <location>
        <begin position="116"/>
        <end position="192"/>
    </location>
</feature>
<feature type="region of interest" description="Disordered" evidence="17">
    <location>
        <begin position="19"/>
        <end position="72"/>
    </location>
</feature>
<evidence type="ECO:0000256" key="15">
    <source>
        <dbReference type="ARBA" id="ARBA00066458"/>
    </source>
</evidence>
<dbReference type="FunCoup" id="A0A286UMY8">
    <property type="interactions" value="87"/>
</dbReference>
<evidence type="ECO:0000256" key="2">
    <source>
        <dbReference type="ARBA" id="ARBA00001970"/>
    </source>
</evidence>
<dbReference type="Pfam" id="PF00173">
    <property type="entry name" value="Cyt-b5"/>
    <property type="match status" value="1"/>
</dbReference>
<comment type="similarity">
    <text evidence="14">In the N-terminal section; belongs to the cytochrome b5 family.</text>
</comment>
<dbReference type="AlphaFoldDB" id="A0A286UMY8"/>
<dbReference type="Pfam" id="PF01070">
    <property type="entry name" value="FMN_dh"/>
    <property type="match status" value="1"/>
</dbReference>
<keyword evidence="7" id="KW-0288">FMN</keyword>
<comment type="catalytic activity">
    <reaction evidence="12">
        <text>(S)-lactate + 2 Fe(III)-[cytochrome c] = 2 Fe(II)-[cytochrome c] + pyruvate + 2 H(+)</text>
        <dbReference type="Rhea" id="RHEA:19909"/>
        <dbReference type="Rhea" id="RHEA-COMP:10350"/>
        <dbReference type="Rhea" id="RHEA-COMP:14399"/>
        <dbReference type="ChEBI" id="CHEBI:15361"/>
        <dbReference type="ChEBI" id="CHEBI:15378"/>
        <dbReference type="ChEBI" id="CHEBI:16651"/>
        <dbReference type="ChEBI" id="CHEBI:29033"/>
        <dbReference type="ChEBI" id="CHEBI:29034"/>
        <dbReference type="EC" id="1.1.2.3"/>
    </reaction>
    <physiologicalReaction direction="left-to-right" evidence="12">
        <dbReference type="Rhea" id="RHEA:19910"/>
    </physiologicalReaction>
</comment>
<evidence type="ECO:0000256" key="17">
    <source>
        <dbReference type="SAM" id="MobiDB-lite"/>
    </source>
</evidence>
<dbReference type="InParanoid" id="A0A286UMY8"/>
<dbReference type="SUPFAM" id="SSF51395">
    <property type="entry name" value="FMN-linked oxidoreductases"/>
    <property type="match status" value="1"/>
</dbReference>
<dbReference type="InterPro" id="IPR000262">
    <property type="entry name" value="FMN-dep_DH"/>
</dbReference>
<dbReference type="EMBL" id="NBII01000003">
    <property type="protein sequence ID" value="PAV20909.1"/>
    <property type="molecule type" value="Genomic_DNA"/>
</dbReference>
<dbReference type="GO" id="GO:0004460">
    <property type="term" value="F:L-lactate dehydrogenase (cytochrome) activity"/>
    <property type="evidence" value="ECO:0007669"/>
    <property type="project" value="UniProtKB-EC"/>
</dbReference>
<dbReference type="EC" id="1.1.2.3" evidence="15"/>
<evidence type="ECO:0000259" key="18">
    <source>
        <dbReference type="PROSITE" id="PS50255"/>
    </source>
</evidence>
<dbReference type="STRING" id="2282107.A0A286UMY8"/>
<evidence type="ECO:0000256" key="11">
    <source>
        <dbReference type="ARBA" id="ARBA00023128"/>
    </source>
</evidence>
<evidence type="ECO:0000256" key="4">
    <source>
        <dbReference type="ARBA" id="ARBA00011881"/>
    </source>
</evidence>
<evidence type="ECO:0000256" key="9">
    <source>
        <dbReference type="ARBA" id="ARBA00023002"/>
    </source>
</evidence>
<evidence type="ECO:0000259" key="19">
    <source>
        <dbReference type="PROSITE" id="PS51349"/>
    </source>
</evidence>
<evidence type="ECO:0000313" key="21">
    <source>
        <dbReference type="Proteomes" id="UP000217199"/>
    </source>
</evidence>
<dbReference type="SMART" id="SM01117">
    <property type="entry name" value="Cyt-b5"/>
    <property type="match status" value="1"/>
</dbReference>
<dbReference type="PANTHER" id="PTHR10578:SF101">
    <property type="entry name" value="L-LACTATE DEHYDROGENASE (CYTOCHROME B2)"/>
    <property type="match status" value="1"/>
</dbReference>
<evidence type="ECO:0000256" key="12">
    <source>
        <dbReference type="ARBA" id="ARBA00052399"/>
    </source>
</evidence>
<dbReference type="PANTHER" id="PTHR10578">
    <property type="entry name" value="S -2-HYDROXY-ACID OXIDASE-RELATED"/>
    <property type="match status" value="1"/>
</dbReference>
<dbReference type="PROSITE" id="PS51349">
    <property type="entry name" value="FMN_HYDROXY_ACID_DH_2"/>
    <property type="match status" value="1"/>
</dbReference>
<feature type="domain" description="FMN hydroxy acid dehydrogenase" evidence="19">
    <location>
        <begin position="218"/>
        <end position="577"/>
    </location>
</feature>
<dbReference type="Gene3D" id="3.10.120.10">
    <property type="entry name" value="Cytochrome b5-like heme/steroid binding domain"/>
    <property type="match status" value="1"/>
</dbReference>
<dbReference type="OrthoDB" id="1925334at2759"/>
<comment type="similarity">
    <text evidence="13">In the C-terminal section; belongs to the FMN-dependent alpha-hydroxy acid dehydrogenase family.</text>
</comment>
<reference evidence="20 21" key="1">
    <citation type="journal article" date="2017" name="Mol. Ecol.">
        <title>Comparative and population genomic landscape of Phellinus noxius: A hypervariable fungus causing root rot in trees.</title>
        <authorList>
            <person name="Chung C.L."/>
            <person name="Lee T.J."/>
            <person name="Akiba M."/>
            <person name="Lee H.H."/>
            <person name="Kuo T.H."/>
            <person name="Liu D."/>
            <person name="Ke H.M."/>
            <person name="Yokoi T."/>
            <person name="Roa M.B."/>
            <person name="Lu M.J."/>
            <person name="Chang Y.Y."/>
            <person name="Ann P.J."/>
            <person name="Tsai J.N."/>
            <person name="Chen C.Y."/>
            <person name="Tzean S.S."/>
            <person name="Ota Y."/>
            <person name="Hattori T."/>
            <person name="Sahashi N."/>
            <person name="Liou R.F."/>
            <person name="Kikuchi T."/>
            <person name="Tsai I.J."/>
        </authorList>
    </citation>
    <scope>NUCLEOTIDE SEQUENCE [LARGE SCALE GENOMIC DNA]</scope>
    <source>
        <strain evidence="20 21">FFPRI411160</strain>
    </source>
</reference>
<dbReference type="Gene3D" id="3.20.20.70">
    <property type="entry name" value="Aldolase class I"/>
    <property type="match status" value="1"/>
</dbReference>
<evidence type="ECO:0000256" key="13">
    <source>
        <dbReference type="ARBA" id="ARBA00061137"/>
    </source>
</evidence>
<keyword evidence="10" id="KW-0408">Iron</keyword>
<dbReference type="InterPro" id="IPR037458">
    <property type="entry name" value="L-MDH/L-LDH_FMN-bd"/>
</dbReference>
<comment type="cofactor">
    <cofactor evidence="2">
        <name>heme b</name>
        <dbReference type="ChEBI" id="CHEBI:60344"/>
    </cofactor>
</comment>
<evidence type="ECO:0000256" key="1">
    <source>
        <dbReference type="ARBA" id="ARBA00001917"/>
    </source>
</evidence>
<keyword evidence="8" id="KW-0479">Metal-binding</keyword>
<evidence type="ECO:0000256" key="5">
    <source>
        <dbReference type="ARBA" id="ARBA00022617"/>
    </source>
</evidence>
<keyword evidence="9" id="KW-0560">Oxidoreductase</keyword>
<evidence type="ECO:0000256" key="8">
    <source>
        <dbReference type="ARBA" id="ARBA00022723"/>
    </source>
</evidence>
<dbReference type="InterPro" id="IPR036400">
    <property type="entry name" value="Cyt_B5-like_heme/steroid_sf"/>
</dbReference>
<dbReference type="PROSITE" id="PS50255">
    <property type="entry name" value="CYTOCHROME_B5_2"/>
    <property type="match status" value="1"/>
</dbReference>
<comment type="caution">
    <text evidence="20">The sequence shown here is derived from an EMBL/GenBank/DDBJ whole genome shotgun (WGS) entry which is preliminary data.</text>
</comment>
<sequence>MVLAQRLVTRAVRTRPFTTASTSRGLQPWINTRCRPTTIGTRSLRTSSSTSNSARANPNNSEGTSEGASTSTQRLQRLALVTGAAGLLLGMVAASRNTAQLDSKKDDEAESNPNTPKLIPYSEVQKHTTRDSLWVIIDGQVYDATCIVDTHPGGTAVLLKNSGKDATKAFVHIHPPGTLSMLPPEAHVGPVDPETLPKQSKELTEEEKRIAKARANLPPPEAALNLNDIAKFAEEVLSTTAWAYYRSAGDDNCTFDENSNAFKRFWFRPRVLNKVSQVSTATSMIGQPSSLPIFVAPAALARLGHPDGEMNLVRAAGSEQIPLGMSINASCSIDEVMSAREHDQQPIFFQLYMNRDRAASEALIKRIEREGFKALILTVDSACPGKRELDQRAKGDFSGPANNTKASENKGLGVAHAISGYQDPDVCWDDIAWIRSLTKLPLVIKGIQCVEDAEKAFKYGAQGIIISNHGGRSLDFAPAPMTILHELHKRRPDIIKKKEVYIDGGVTRGTDVLKALCLGARGVGLGRAFLYANGVWGEAGARRVVQIMREEIETGMRLLGVTSIDQLNPSLVRYVDELPSAKL</sequence>
<gene>
    <name evidence="20" type="ORF">PNOK_0353600</name>
</gene>
<keyword evidence="5" id="KW-0349">Heme</keyword>
<dbReference type="InterPro" id="IPR013785">
    <property type="entry name" value="Aldolase_TIM"/>
</dbReference>
<dbReference type="GO" id="GO:0006089">
    <property type="term" value="P:lactate metabolic process"/>
    <property type="evidence" value="ECO:0007669"/>
    <property type="project" value="TreeGrafter"/>
</dbReference>
<name>A0A286UMY8_9AGAM</name>
<evidence type="ECO:0000313" key="20">
    <source>
        <dbReference type="EMBL" id="PAV20909.1"/>
    </source>
</evidence>
<dbReference type="FunFam" id="3.20.20.70:FF:000062">
    <property type="entry name" value="Cytochrome b2, mitochondrial, putative"/>
    <property type="match status" value="1"/>
</dbReference>